<evidence type="ECO:0000256" key="5">
    <source>
        <dbReference type="PROSITE-ProRule" id="PRU01240"/>
    </source>
</evidence>
<dbReference type="GO" id="GO:0006508">
    <property type="term" value="P:proteolysis"/>
    <property type="evidence" value="ECO:0007669"/>
    <property type="project" value="UniProtKB-KW"/>
</dbReference>
<dbReference type="PANTHER" id="PTHR43806">
    <property type="entry name" value="PEPTIDASE S8"/>
    <property type="match status" value="1"/>
</dbReference>
<evidence type="ECO:0000256" key="6">
    <source>
        <dbReference type="SAM" id="MobiDB-lite"/>
    </source>
</evidence>
<keyword evidence="2" id="KW-0645">Protease</keyword>
<protein>
    <submittedName>
        <fullName evidence="8">S8 family serine peptidase</fullName>
    </submittedName>
</protein>
<dbReference type="InterPro" id="IPR050131">
    <property type="entry name" value="Peptidase_S8_subtilisin-like"/>
</dbReference>
<evidence type="ECO:0000256" key="2">
    <source>
        <dbReference type="ARBA" id="ARBA00022670"/>
    </source>
</evidence>
<evidence type="ECO:0000313" key="8">
    <source>
        <dbReference type="EMBL" id="MFC7130062.1"/>
    </source>
</evidence>
<gene>
    <name evidence="8" type="ORF">ACFQI8_11705</name>
</gene>
<name>A0ABD5XJK7_9EURY</name>
<proteinExistence type="inferred from homology"/>
<comment type="similarity">
    <text evidence="1 5">Belongs to the peptidase S8 family.</text>
</comment>
<dbReference type="Gene3D" id="3.40.50.200">
    <property type="entry name" value="Peptidase S8/S53 domain"/>
    <property type="match status" value="1"/>
</dbReference>
<keyword evidence="9" id="KW-1185">Reference proteome</keyword>
<dbReference type="InterPro" id="IPR000209">
    <property type="entry name" value="Peptidase_S8/S53_dom"/>
</dbReference>
<evidence type="ECO:0000259" key="7">
    <source>
        <dbReference type="Pfam" id="PF00082"/>
    </source>
</evidence>
<comment type="caution">
    <text evidence="8">The sequence shown here is derived from an EMBL/GenBank/DDBJ whole genome shotgun (WGS) entry which is preliminary data.</text>
</comment>
<dbReference type="RefSeq" id="WP_390244948.1">
    <property type="nucleotide sequence ID" value="NZ_JBHTAB010000005.1"/>
</dbReference>
<keyword evidence="3" id="KW-0378">Hydrolase</keyword>
<keyword evidence="4" id="KW-0720">Serine protease</keyword>
<comment type="caution">
    <text evidence="5">Lacks conserved residue(s) required for the propagation of feature annotation.</text>
</comment>
<evidence type="ECO:0000256" key="3">
    <source>
        <dbReference type="ARBA" id="ARBA00022801"/>
    </source>
</evidence>
<evidence type="ECO:0000256" key="4">
    <source>
        <dbReference type="ARBA" id="ARBA00022825"/>
    </source>
</evidence>
<evidence type="ECO:0000256" key="1">
    <source>
        <dbReference type="ARBA" id="ARBA00011073"/>
    </source>
</evidence>
<dbReference type="AlphaFoldDB" id="A0ABD5XJK7"/>
<feature type="domain" description="Peptidase S8/S53" evidence="7">
    <location>
        <begin position="56"/>
        <end position="308"/>
    </location>
</feature>
<dbReference type="SUPFAM" id="SSF52743">
    <property type="entry name" value="Subtilisin-like"/>
    <property type="match status" value="1"/>
</dbReference>
<dbReference type="InterPro" id="IPR036852">
    <property type="entry name" value="Peptidase_S8/S53_dom_sf"/>
</dbReference>
<accession>A0ABD5XJK7</accession>
<organism evidence="8 9">
    <name type="scientific">Haloferax chudinovii</name>
    <dbReference type="NCBI Taxonomy" id="1109010"/>
    <lineage>
        <taxon>Archaea</taxon>
        <taxon>Methanobacteriati</taxon>
        <taxon>Methanobacteriota</taxon>
        <taxon>Stenosarchaea group</taxon>
        <taxon>Halobacteria</taxon>
        <taxon>Halobacteriales</taxon>
        <taxon>Haloferacaceae</taxon>
        <taxon>Haloferax</taxon>
    </lineage>
</organism>
<dbReference type="Proteomes" id="UP001596460">
    <property type="component" value="Unassembled WGS sequence"/>
</dbReference>
<dbReference type="EMBL" id="JBHTAB010000005">
    <property type="protein sequence ID" value="MFC7130062.1"/>
    <property type="molecule type" value="Genomic_DNA"/>
</dbReference>
<sequence length="340" mass="36295">MPGQDEVRAFRDRVFHAICESVDHSPVDCSGDGVHIGIVDSCKSPPAALARSAHIEHRRNFLEVDDHVTHIHGVAIFELLSAVAPQATFSFYQAIDSDKRLPTDSFTRAIHQAVDDGVDILNLSWGAPNGIPVECSPQYPPVKHAVENDVIVVAAAGNREVDDGPKQYVFSPALAEEAVAVGGFEALCPVVPSPVDNTTDEGPYCFEGDTRERSFCGHHGCDDSPSCVRSKTLREWPDNTRPLDGKPDILAPAHMPSPRDTADISGVELYEGSSYAAPVVAGALAGVFSKADVDTETTAINAHELVTAGSRTVSGAPAPALNSFGMFKRLESQVETSSQQ</sequence>
<evidence type="ECO:0000313" key="9">
    <source>
        <dbReference type="Proteomes" id="UP001596460"/>
    </source>
</evidence>
<feature type="region of interest" description="Disordered" evidence="6">
    <location>
        <begin position="238"/>
        <end position="259"/>
    </location>
</feature>
<reference evidence="8 9" key="1">
    <citation type="journal article" date="2019" name="Int. J. Syst. Evol. Microbiol.">
        <title>The Global Catalogue of Microorganisms (GCM) 10K type strain sequencing project: providing services to taxonomists for standard genome sequencing and annotation.</title>
        <authorList>
            <consortium name="The Broad Institute Genomics Platform"/>
            <consortium name="The Broad Institute Genome Sequencing Center for Infectious Disease"/>
            <person name="Wu L."/>
            <person name="Ma J."/>
        </authorList>
    </citation>
    <scope>NUCLEOTIDE SEQUENCE [LARGE SCALE GENOMIC DNA]</scope>
    <source>
        <strain evidence="8 9">DSM 26526</strain>
    </source>
</reference>
<dbReference type="PANTHER" id="PTHR43806:SF11">
    <property type="entry name" value="CEREVISIN-RELATED"/>
    <property type="match status" value="1"/>
</dbReference>
<dbReference type="Pfam" id="PF00082">
    <property type="entry name" value="Peptidase_S8"/>
    <property type="match status" value="1"/>
</dbReference>
<dbReference type="PROSITE" id="PS51892">
    <property type="entry name" value="SUBTILASE"/>
    <property type="match status" value="1"/>
</dbReference>
<dbReference type="GO" id="GO:0008236">
    <property type="term" value="F:serine-type peptidase activity"/>
    <property type="evidence" value="ECO:0007669"/>
    <property type="project" value="UniProtKB-KW"/>
</dbReference>
<feature type="compositionally biased region" description="Basic and acidic residues" evidence="6">
    <location>
        <begin position="238"/>
        <end position="247"/>
    </location>
</feature>